<dbReference type="InterPro" id="IPR028124">
    <property type="entry name" value="SMAP_dom"/>
</dbReference>
<evidence type="ECO:0000256" key="1">
    <source>
        <dbReference type="SAM" id="MobiDB-lite"/>
    </source>
</evidence>
<dbReference type="STRING" id="307972.A0A2G8LJX7"/>
<organism evidence="3 4">
    <name type="scientific">Stichopus japonicus</name>
    <name type="common">Sea cucumber</name>
    <dbReference type="NCBI Taxonomy" id="307972"/>
    <lineage>
        <taxon>Eukaryota</taxon>
        <taxon>Metazoa</taxon>
        <taxon>Echinodermata</taxon>
        <taxon>Eleutherozoa</taxon>
        <taxon>Echinozoa</taxon>
        <taxon>Holothuroidea</taxon>
        <taxon>Aspidochirotacea</taxon>
        <taxon>Aspidochirotida</taxon>
        <taxon>Stichopodidae</taxon>
        <taxon>Apostichopus</taxon>
    </lineage>
</organism>
<feature type="compositionally biased region" description="Pro residues" evidence="1">
    <location>
        <begin position="287"/>
        <end position="300"/>
    </location>
</feature>
<protein>
    <submittedName>
        <fullName evidence="3">Putative arginine/serine-rich coiled-coil protein 2-like isoform X1</fullName>
    </submittedName>
</protein>
<dbReference type="EMBL" id="MRZV01000053">
    <property type="protein sequence ID" value="PIK60559.1"/>
    <property type="molecule type" value="Genomic_DNA"/>
</dbReference>
<proteinExistence type="predicted"/>
<feature type="region of interest" description="Disordered" evidence="1">
    <location>
        <begin position="265"/>
        <end position="305"/>
    </location>
</feature>
<dbReference type="PANTHER" id="PTHR22426:SF2">
    <property type="entry name" value="ARGININE_SERINE-RICH COILED-COIL PROTEIN 2"/>
    <property type="match status" value="1"/>
</dbReference>
<dbReference type="AlphaFoldDB" id="A0A2G8LJX7"/>
<dbReference type="OrthoDB" id="1928974at2759"/>
<feature type="compositionally biased region" description="Basic residues" evidence="1">
    <location>
        <begin position="1"/>
        <end position="47"/>
    </location>
</feature>
<comment type="caution">
    <text evidence="3">The sequence shown here is derived from an EMBL/GenBank/DDBJ whole genome shotgun (WGS) entry which is preliminary data.</text>
</comment>
<feature type="region of interest" description="Disordered" evidence="1">
    <location>
        <begin position="1"/>
        <end position="75"/>
    </location>
</feature>
<dbReference type="Pfam" id="PF15477">
    <property type="entry name" value="SMAP"/>
    <property type="match status" value="1"/>
</dbReference>
<evidence type="ECO:0000259" key="2">
    <source>
        <dbReference type="Pfam" id="PF15477"/>
    </source>
</evidence>
<reference evidence="3 4" key="1">
    <citation type="journal article" date="2017" name="PLoS Biol.">
        <title>The sea cucumber genome provides insights into morphological evolution and visceral regeneration.</title>
        <authorList>
            <person name="Zhang X."/>
            <person name="Sun L."/>
            <person name="Yuan J."/>
            <person name="Sun Y."/>
            <person name="Gao Y."/>
            <person name="Zhang L."/>
            <person name="Li S."/>
            <person name="Dai H."/>
            <person name="Hamel J.F."/>
            <person name="Liu C."/>
            <person name="Yu Y."/>
            <person name="Liu S."/>
            <person name="Lin W."/>
            <person name="Guo K."/>
            <person name="Jin S."/>
            <person name="Xu P."/>
            <person name="Storey K.B."/>
            <person name="Huan P."/>
            <person name="Zhang T."/>
            <person name="Zhou Y."/>
            <person name="Zhang J."/>
            <person name="Lin C."/>
            <person name="Li X."/>
            <person name="Xing L."/>
            <person name="Huo D."/>
            <person name="Sun M."/>
            <person name="Wang L."/>
            <person name="Mercier A."/>
            <person name="Li F."/>
            <person name="Yang H."/>
            <person name="Xiang J."/>
        </authorList>
    </citation>
    <scope>NUCLEOTIDE SEQUENCE [LARGE SCALE GENOMIC DNA]</scope>
    <source>
        <strain evidence="3">Shaxun</strain>
        <tissue evidence="3">Muscle</tissue>
    </source>
</reference>
<gene>
    <name evidence="3" type="ORF">BSL78_02495</name>
</gene>
<feature type="domain" description="Small acidic protein-like" evidence="2">
    <location>
        <begin position="197"/>
        <end position="261"/>
    </location>
</feature>
<evidence type="ECO:0000313" key="3">
    <source>
        <dbReference type="EMBL" id="PIK60559.1"/>
    </source>
</evidence>
<accession>A0A2G8LJX7</accession>
<sequence>MRSRSRSPRRRRSRSRDRRRRRSPRRRSRSRTRSPKRRRKSRTKSKSLSRSPGKRSGSYKFGFDSAMDSQERLARRLERAKKLMQEKEKRQKEEKKSDDDTLTATQKEVAVIAAQLHAASNPVEVASAVQVNVQAAATAAAAAMQAKVLAQTGIAVPSYYNPLAINPMQYAEQIKKRKMLWSKKEEVEVPAASSNKWESTTFESGSTQEKFRRLMGIKGEVGEDELTAQQQIEQKNLMEKLDHAYQTARLQTHTQRGVGLGFSSQVVQPVSSPPAAAEQPPTTTTPTPTPIPPPQQPPLPHSDGIAKFLSSEHKAEDRLIGCVILVS</sequence>
<keyword evidence="4" id="KW-1185">Reference proteome</keyword>
<dbReference type="Proteomes" id="UP000230750">
    <property type="component" value="Unassembled WGS sequence"/>
</dbReference>
<evidence type="ECO:0000313" key="4">
    <source>
        <dbReference type="Proteomes" id="UP000230750"/>
    </source>
</evidence>
<feature type="compositionally biased region" description="Low complexity" evidence="1">
    <location>
        <begin position="265"/>
        <end position="286"/>
    </location>
</feature>
<dbReference type="PANTHER" id="PTHR22426">
    <property type="entry name" value="ARGININE_SERINE-RICH COILED-COIL PROTEIN 2"/>
    <property type="match status" value="1"/>
</dbReference>
<name>A0A2G8LJX7_STIJA</name>